<dbReference type="PRINTS" id="PR00169">
    <property type="entry name" value="KCHANNEL"/>
</dbReference>
<organism evidence="8 9">
    <name type="scientific">Methyloprofundus sedimenti</name>
    <dbReference type="NCBI Taxonomy" id="1420851"/>
    <lineage>
        <taxon>Bacteria</taxon>
        <taxon>Pseudomonadati</taxon>
        <taxon>Pseudomonadota</taxon>
        <taxon>Gammaproteobacteria</taxon>
        <taxon>Methylococcales</taxon>
        <taxon>Methylococcaceae</taxon>
        <taxon>Methyloprofundus</taxon>
    </lineage>
</organism>
<feature type="transmembrane region" description="Helical" evidence="6">
    <location>
        <begin position="182"/>
        <end position="203"/>
    </location>
</feature>
<protein>
    <recommendedName>
        <fullName evidence="5">BK channel</fullName>
    </recommendedName>
</protein>
<dbReference type="InterPro" id="IPR036721">
    <property type="entry name" value="RCK_C_sf"/>
</dbReference>
<dbReference type="PANTHER" id="PTHR43833:SF9">
    <property type="entry name" value="POTASSIUM CHANNEL PROTEIN YUGO-RELATED"/>
    <property type="match status" value="1"/>
</dbReference>
<dbReference type="InterPro" id="IPR027359">
    <property type="entry name" value="Volt_channel_dom_sf"/>
</dbReference>
<dbReference type="SUPFAM" id="SSF51735">
    <property type="entry name" value="NAD(P)-binding Rossmann-fold domains"/>
    <property type="match status" value="1"/>
</dbReference>
<sequence>MHIRLILYIAYSLKASRRYQRSKAFFYDLLENPHSRRKSYFDVFMIILVISSVSLLLYEVEHQTSKWAVIFENFVVTVFICEYLLRGWIYSDIHGSIIKQYENTEYLGTPFHLHTVLWQIIAEKFAYIFSPSAIIDLLAILPSYRPLRILRIFLIFRLFKLFRYSQSIQMFTGVLKNKRFELTMLAIFMGFLIFIASTAIYMFENEKMGGQISNLYDAFYWAVVTVSTVGYGDLTPVTPGGRLVTTALIISGLGLLAFFTSIIVAAFSEKMYEFQENRVKGRIEKLTNTTIVCGFGRVGQDIARQLHEDKQSFVIVDNNEQHVALAKRNGYIVLFDDASKNSTMEQAGINQGAKAILCATGDDVANVYIALTSRYLNPEITIIARANHEDNVKKMYQAGANYIVQSYTIAGLLAAEYIGHPVAFEAINGILHGQHDIQMEVLNIQPGCFLEGMSIEQVNFGQYKARLIGVVSDNMAHAKRRNRYKLRNRHFYFNPDPGFTLCEGDIVVLIGRHLSIEYLHDLIATSCLHKNLDKLS</sequence>
<feature type="transmembrane region" description="Helical" evidence="6">
    <location>
        <begin position="40"/>
        <end position="58"/>
    </location>
</feature>
<comment type="caution">
    <text evidence="8">The sequence shown here is derived from an EMBL/GenBank/DDBJ whole genome shotgun (WGS) entry which is preliminary data.</text>
</comment>
<name>A0A1V8M7E1_9GAMM</name>
<proteinExistence type="predicted"/>
<dbReference type="InterPro" id="IPR005821">
    <property type="entry name" value="Ion_trans_dom"/>
</dbReference>
<evidence type="ECO:0000256" key="1">
    <source>
        <dbReference type="ARBA" id="ARBA00004141"/>
    </source>
</evidence>
<feature type="transmembrane region" description="Helical" evidence="6">
    <location>
        <begin position="64"/>
        <end position="85"/>
    </location>
</feature>
<feature type="domain" description="RCK N-terminal" evidence="7">
    <location>
        <begin position="287"/>
        <end position="405"/>
    </location>
</feature>
<dbReference type="STRING" id="1420851.AU255_05290"/>
<accession>A0A1V8M7E1</accession>
<evidence type="ECO:0000256" key="4">
    <source>
        <dbReference type="ARBA" id="ARBA00023136"/>
    </source>
</evidence>
<dbReference type="PANTHER" id="PTHR43833">
    <property type="entry name" value="POTASSIUM CHANNEL PROTEIN 2-RELATED-RELATED"/>
    <property type="match status" value="1"/>
</dbReference>
<evidence type="ECO:0000256" key="6">
    <source>
        <dbReference type="SAM" id="Phobius"/>
    </source>
</evidence>
<evidence type="ECO:0000313" key="9">
    <source>
        <dbReference type="Proteomes" id="UP000191980"/>
    </source>
</evidence>
<dbReference type="EMBL" id="LPUF01000001">
    <property type="protein sequence ID" value="OQK17303.1"/>
    <property type="molecule type" value="Genomic_DNA"/>
</dbReference>
<keyword evidence="8" id="KW-0813">Transport</keyword>
<evidence type="ECO:0000259" key="7">
    <source>
        <dbReference type="PROSITE" id="PS51201"/>
    </source>
</evidence>
<comment type="subcellular location">
    <subcellularLocation>
        <location evidence="1">Membrane</location>
        <topology evidence="1">Multi-pass membrane protein</topology>
    </subcellularLocation>
</comment>
<dbReference type="InterPro" id="IPR050721">
    <property type="entry name" value="Trk_Ktr_HKT_K-transport"/>
</dbReference>
<dbReference type="InterPro" id="IPR036291">
    <property type="entry name" value="NAD(P)-bd_dom_sf"/>
</dbReference>
<gene>
    <name evidence="8" type="ORF">AU255_05290</name>
</gene>
<dbReference type="Proteomes" id="UP000191980">
    <property type="component" value="Unassembled WGS sequence"/>
</dbReference>
<dbReference type="Gene3D" id="1.10.287.70">
    <property type="match status" value="1"/>
</dbReference>
<dbReference type="Pfam" id="PF02254">
    <property type="entry name" value="TrkA_N"/>
    <property type="match status" value="1"/>
</dbReference>
<feature type="transmembrane region" description="Helical" evidence="6">
    <location>
        <begin position="215"/>
        <end position="232"/>
    </location>
</feature>
<feature type="transmembrane region" description="Helical" evidence="6">
    <location>
        <begin position="244"/>
        <end position="268"/>
    </location>
</feature>
<keyword evidence="8" id="KW-0406">Ion transport</keyword>
<keyword evidence="3 6" id="KW-1133">Transmembrane helix</keyword>
<dbReference type="AlphaFoldDB" id="A0A1V8M7E1"/>
<dbReference type="PROSITE" id="PS51201">
    <property type="entry name" value="RCK_N"/>
    <property type="match status" value="1"/>
</dbReference>
<keyword evidence="9" id="KW-1185">Reference proteome</keyword>
<dbReference type="Gene3D" id="3.40.50.720">
    <property type="entry name" value="NAD(P)-binding Rossmann-like Domain"/>
    <property type="match status" value="1"/>
</dbReference>
<dbReference type="InterPro" id="IPR003148">
    <property type="entry name" value="RCK_N"/>
</dbReference>
<keyword evidence="8" id="KW-0407">Ion channel</keyword>
<keyword evidence="2 6" id="KW-0812">Transmembrane</keyword>
<dbReference type="GO" id="GO:0006813">
    <property type="term" value="P:potassium ion transport"/>
    <property type="evidence" value="ECO:0007669"/>
    <property type="project" value="InterPro"/>
</dbReference>
<evidence type="ECO:0000256" key="3">
    <source>
        <dbReference type="ARBA" id="ARBA00022989"/>
    </source>
</evidence>
<dbReference type="SUPFAM" id="SSF116726">
    <property type="entry name" value="TrkA C-terminal domain-like"/>
    <property type="match status" value="1"/>
</dbReference>
<dbReference type="GO" id="GO:0016020">
    <property type="term" value="C:membrane"/>
    <property type="evidence" value="ECO:0007669"/>
    <property type="project" value="UniProtKB-SubCell"/>
</dbReference>
<dbReference type="RefSeq" id="WP_080521914.1">
    <property type="nucleotide sequence ID" value="NZ_LPUF01000001.1"/>
</dbReference>
<evidence type="ECO:0000256" key="2">
    <source>
        <dbReference type="ARBA" id="ARBA00022692"/>
    </source>
</evidence>
<dbReference type="Gene3D" id="3.30.70.1450">
    <property type="entry name" value="Regulator of K+ conductance, C-terminal domain"/>
    <property type="match status" value="1"/>
</dbReference>
<dbReference type="OrthoDB" id="9781411at2"/>
<dbReference type="Gene3D" id="1.20.120.350">
    <property type="entry name" value="Voltage-gated potassium channels. Chain C"/>
    <property type="match status" value="1"/>
</dbReference>
<evidence type="ECO:0000313" key="8">
    <source>
        <dbReference type="EMBL" id="OQK17303.1"/>
    </source>
</evidence>
<dbReference type="SUPFAM" id="SSF81324">
    <property type="entry name" value="Voltage-gated potassium channels"/>
    <property type="match status" value="1"/>
</dbReference>
<evidence type="ECO:0000256" key="5">
    <source>
        <dbReference type="ARBA" id="ARBA00029579"/>
    </source>
</evidence>
<reference evidence="8 9" key="1">
    <citation type="submission" date="2015-12" db="EMBL/GenBank/DDBJ databases">
        <authorList>
            <person name="Shamseldin A."/>
            <person name="Moawad H."/>
            <person name="Abd El-Rahim W.M."/>
            <person name="Sadowsky M.J."/>
        </authorList>
    </citation>
    <scope>NUCLEOTIDE SEQUENCE [LARGE SCALE GENOMIC DNA]</scope>
    <source>
        <strain evidence="8 9">WF1</strain>
    </source>
</reference>
<dbReference type="Pfam" id="PF00520">
    <property type="entry name" value="Ion_trans"/>
    <property type="match status" value="1"/>
</dbReference>
<dbReference type="GO" id="GO:0005216">
    <property type="term" value="F:monoatomic ion channel activity"/>
    <property type="evidence" value="ECO:0007669"/>
    <property type="project" value="InterPro"/>
</dbReference>
<keyword evidence="4 6" id="KW-0472">Membrane</keyword>